<feature type="compositionally biased region" description="Polar residues" evidence="3">
    <location>
        <begin position="9"/>
        <end position="22"/>
    </location>
</feature>
<protein>
    <submittedName>
        <fullName evidence="4">SDR family oxidoreductase</fullName>
    </submittedName>
</protein>
<dbReference type="Gene3D" id="3.40.50.720">
    <property type="entry name" value="NAD(P)-binding Rossmann-like Domain"/>
    <property type="match status" value="1"/>
</dbReference>
<proteinExistence type="inferred from homology"/>
<dbReference type="NCBIfam" id="NF009466">
    <property type="entry name" value="PRK12826.1-2"/>
    <property type="match status" value="1"/>
</dbReference>
<dbReference type="AlphaFoldDB" id="A0A4R5XLM6"/>
<comment type="similarity">
    <text evidence="1">Belongs to the short-chain dehydrogenases/reductases (SDR) family.</text>
</comment>
<evidence type="ECO:0000256" key="1">
    <source>
        <dbReference type="ARBA" id="ARBA00006484"/>
    </source>
</evidence>
<dbReference type="PROSITE" id="PS00061">
    <property type="entry name" value="ADH_SHORT"/>
    <property type="match status" value="1"/>
</dbReference>
<dbReference type="GO" id="GO:0016616">
    <property type="term" value="F:oxidoreductase activity, acting on the CH-OH group of donors, NAD or NADP as acceptor"/>
    <property type="evidence" value="ECO:0007669"/>
    <property type="project" value="TreeGrafter"/>
</dbReference>
<dbReference type="PANTHER" id="PTHR42760">
    <property type="entry name" value="SHORT-CHAIN DEHYDROGENASES/REDUCTASES FAMILY MEMBER"/>
    <property type="match status" value="1"/>
</dbReference>
<dbReference type="EMBL" id="SMZQ01000014">
    <property type="protein sequence ID" value="TDL32290.1"/>
    <property type="molecule type" value="Genomic_DNA"/>
</dbReference>
<dbReference type="InterPro" id="IPR036291">
    <property type="entry name" value="NAD(P)-bd_dom_sf"/>
</dbReference>
<accession>A0A4R5XLM6</accession>
<keyword evidence="2" id="KW-0560">Oxidoreductase</keyword>
<dbReference type="OrthoDB" id="517007at2"/>
<dbReference type="PRINTS" id="PR00080">
    <property type="entry name" value="SDRFAMILY"/>
</dbReference>
<organism evidence="4 5">
    <name type="scientific">Arthrobacter nitrophenolicus</name>
    <dbReference type="NCBI Taxonomy" id="683150"/>
    <lineage>
        <taxon>Bacteria</taxon>
        <taxon>Bacillati</taxon>
        <taxon>Actinomycetota</taxon>
        <taxon>Actinomycetes</taxon>
        <taxon>Micrococcales</taxon>
        <taxon>Micrococcaceae</taxon>
        <taxon>Arthrobacter</taxon>
    </lineage>
</organism>
<gene>
    <name evidence="4" type="ORF">E2R57_19615</name>
</gene>
<dbReference type="SUPFAM" id="SSF51735">
    <property type="entry name" value="NAD(P)-binding Rossmann-fold domains"/>
    <property type="match status" value="1"/>
</dbReference>
<dbReference type="InterPro" id="IPR020904">
    <property type="entry name" value="Sc_DH/Rdtase_CS"/>
</dbReference>
<dbReference type="PRINTS" id="PR00081">
    <property type="entry name" value="GDHRDH"/>
</dbReference>
<dbReference type="InterPro" id="IPR002347">
    <property type="entry name" value="SDR_fam"/>
</dbReference>
<name>A0A4R5XLM6_9MICC</name>
<dbReference type="Pfam" id="PF13561">
    <property type="entry name" value="adh_short_C2"/>
    <property type="match status" value="1"/>
</dbReference>
<dbReference type="Proteomes" id="UP000294621">
    <property type="component" value="Unassembled WGS sequence"/>
</dbReference>
<dbReference type="PANTHER" id="PTHR42760:SF133">
    <property type="entry name" value="3-OXOACYL-[ACYL-CARRIER-PROTEIN] REDUCTASE"/>
    <property type="match status" value="1"/>
</dbReference>
<dbReference type="FunFam" id="3.40.50.720:FF:000173">
    <property type="entry name" value="3-oxoacyl-[acyl-carrier protein] reductase"/>
    <property type="match status" value="1"/>
</dbReference>
<sequence>MSECRLPSNPRNGESMRTNQQQHRTAVVTGAAGGIGRGIVESFLASGDRVIAVDASDSALADLRTALDPQDGSLQTMRCDVAEPGDWKRIAEAVEASPEPSAVLVNNAGISPKRNGQKIPGDEIPLDEWMGVLSVNLTGPFLGIQALAPHMKNAGFGRIVNMSSLAGRDGGRLGGVHYAATKTGLLGLTRSFARELAPFGITVNAIAPGRIDAGMATGVSDEVNQNYLTRIPVGRLGHANDVAQAVQYLAAAENGFVTGVTVDVNGGSYMG</sequence>
<evidence type="ECO:0000313" key="4">
    <source>
        <dbReference type="EMBL" id="TDL32290.1"/>
    </source>
</evidence>
<evidence type="ECO:0000256" key="2">
    <source>
        <dbReference type="ARBA" id="ARBA00023002"/>
    </source>
</evidence>
<evidence type="ECO:0000313" key="5">
    <source>
        <dbReference type="Proteomes" id="UP000294621"/>
    </source>
</evidence>
<reference evidence="4 5" key="1">
    <citation type="submission" date="2019-03" db="EMBL/GenBank/DDBJ databases">
        <title>Genome Sequencing and Assembly of Various Microbes Isolated from Partially Reclaimed Soil and Acid Mine Drainage (AMD) Site.</title>
        <authorList>
            <person name="Steinbock B."/>
            <person name="Bechtold R."/>
            <person name="Sevigny J.L."/>
            <person name="Thomas D."/>
            <person name="Cuthill L.R."/>
            <person name="Aveiro Johannsen E.J."/>
            <person name="Thomas K."/>
            <person name="Ghosh A."/>
        </authorList>
    </citation>
    <scope>NUCLEOTIDE SEQUENCE [LARGE SCALE GENOMIC DNA]</scope>
    <source>
        <strain evidence="4 5">S-A1</strain>
    </source>
</reference>
<evidence type="ECO:0000256" key="3">
    <source>
        <dbReference type="SAM" id="MobiDB-lite"/>
    </source>
</evidence>
<comment type="caution">
    <text evidence="4">The sequence shown here is derived from an EMBL/GenBank/DDBJ whole genome shotgun (WGS) entry which is preliminary data.</text>
</comment>
<feature type="region of interest" description="Disordered" evidence="3">
    <location>
        <begin position="1"/>
        <end position="22"/>
    </location>
</feature>